<evidence type="ECO:0000256" key="11">
    <source>
        <dbReference type="SAM" id="MobiDB-lite"/>
    </source>
</evidence>
<dbReference type="Pfam" id="PF01591">
    <property type="entry name" value="6PF2K"/>
    <property type="match status" value="1"/>
</dbReference>
<dbReference type="InterPro" id="IPR029033">
    <property type="entry name" value="His_PPase_superfam"/>
</dbReference>
<dbReference type="InterPro" id="IPR013079">
    <property type="entry name" value="6Phosfructo_kin"/>
</dbReference>
<comment type="similarity">
    <text evidence="1">In the C-terminal section; belongs to the phosphoglycerate mutase family.</text>
</comment>
<feature type="compositionally biased region" description="Low complexity" evidence="11">
    <location>
        <begin position="1"/>
        <end position="13"/>
    </location>
</feature>
<evidence type="ECO:0000256" key="8">
    <source>
        <dbReference type="ARBA" id="ARBA00023268"/>
    </source>
</evidence>
<dbReference type="GO" id="GO:0006000">
    <property type="term" value="P:fructose metabolic process"/>
    <property type="evidence" value="ECO:0007669"/>
    <property type="project" value="InterPro"/>
</dbReference>
<feature type="active site" description="Proton donor/acceptor" evidence="9">
    <location>
        <position position="339"/>
    </location>
</feature>
<dbReference type="PIRSF" id="PIRSF000709">
    <property type="entry name" value="6PFK_2-Ptase"/>
    <property type="match status" value="1"/>
</dbReference>
<dbReference type="InterPro" id="IPR003094">
    <property type="entry name" value="6Pfruct_kin"/>
</dbReference>
<dbReference type="GO" id="GO:0005524">
    <property type="term" value="F:ATP binding"/>
    <property type="evidence" value="ECO:0007669"/>
    <property type="project" value="UniProtKB-KW"/>
</dbReference>
<dbReference type="FunFam" id="3.40.50.300:FF:000047">
    <property type="entry name" value="6-phosphofructo-2-kinase/fructose-2, 6-bisphosphatase 3 isoform 2"/>
    <property type="match status" value="1"/>
</dbReference>
<evidence type="ECO:0000313" key="13">
    <source>
        <dbReference type="EMBL" id="MUP40476.1"/>
    </source>
</evidence>
<feature type="region of interest" description="Disordered" evidence="11">
    <location>
        <begin position="1"/>
        <end position="20"/>
    </location>
</feature>
<dbReference type="CDD" id="cd07067">
    <property type="entry name" value="HP_PGM_like"/>
    <property type="match status" value="1"/>
</dbReference>
<dbReference type="Gene3D" id="3.40.50.1240">
    <property type="entry name" value="Phosphoglycerate mutase-like"/>
    <property type="match status" value="1"/>
</dbReference>
<keyword evidence="5" id="KW-0418">Kinase</keyword>
<keyword evidence="7" id="KW-0067">ATP-binding</keyword>
<dbReference type="EMBL" id="GHBY01000299">
    <property type="protein sequence ID" value="MUP40476.1"/>
    <property type="molecule type" value="Transcribed_RNA"/>
</dbReference>
<dbReference type="AlphaFoldDB" id="A0A646QCV5"/>
<evidence type="ECO:0000256" key="10">
    <source>
        <dbReference type="PIRSR" id="PIRSR613078-2"/>
    </source>
</evidence>
<feature type="binding site" evidence="10">
    <location>
        <position position="319"/>
    </location>
    <ligand>
        <name>substrate</name>
    </ligand>
</feature>
<sequence length="480" mass="55577">MNGTSSSSQQQTTKPITSDKMTNKLLLNHNLSKLQPRRLGKGDRSCDYVNLPHVIVMVGLPARGKTYIAKKLARYLNWIGINTQVFNVGEYRRKATEAYKNHDFFRPDNEEAMAIRSQCALDALQDVCKWLETGGEVAVFDATNTTLGRRKLIHDIVVEKFHYKCFFVESMCDDPQIIEANIMEVKVNSPDYRDMNKENALQDFVQRIEHYNNMYQPLDEEKESHYSFMKIFNTGVKVLVHKHEGHIQSRIVYYLMNIHVIPRSIYFTRHGESDHNLKGRIGGDADLSERGWMYSKALGEYISQQNIEGLHVWTSLFKRTIQTAQDINAPQERWKALNEIDAGICEEMTYEEIQEKYPDDFAARDEDKFHYRYPRGESYEDLVARLEPVIMELERQENVLVISHQAVLRCLLAYFLDKSSEELPYVRVPLHTVIKLTPVAYGCKVEYIQIPIEAVDTHRDKPVIPGSLDEKFKSLANGQV</sequence>
<reference evidence="13" key="1">
    <citation type="submission" date="2018-11" db="EMBL/GenBank/DDBJ databases">
        <title>Venom-gland transcriptomics and venom proteomics of the Florida green centipede (Hemiscolopendra marginata) reveal sex-based variation in a centipede venom.</title>
        <authorList>
            <person name="Nystrom G.S."/>
            <person name="Ward M.J."/>
            <person name="Ellsworth S.A."/>
            <person name="Rokyta D.R."/>
        </authorList>
    </citation>
    <scope>NUCLEOTIDE SEQUENCE</scope>
    <source>
        <tissue evidence="13">Venom gland</tissue>
    </source>
</reference>
<dbReference type="FunFam" id="3.40.50.1240:FF:000001">
    <property type="entry name" value="6-phosphofructo-2-kinase/fructose-2, 6-bisphosphatase 3 isoform 2"/>
    <property type="match status" value="1"/>
</dbReference>
<protein>
    <submittedName>
        <fullName evidence="13">6P2K-2</fullName>
    </submittedName>
</protein>
<dbReference type="InterPro" id="IPR013078">
    <property type="entry name" value="His_Pase_superF_clade-1"/>
</dbReference>
<keyword evidence="2" id="KW-0597">Phosphoprotein</keyword>
<name>A0A646QCV5_9MYRI</name>
<dbReference type="SUPFAM" id="SSF53254">
    <property type="entry name" value="Phosphoglycerate mutase-like"/>
    <property type="match status" value="1"/>
</dbReference>
<evidence type="ECO:0000256" key="7">
    <source>
        <dbReference type="ARBA" id="ARBA00022840"/>
    </source>
</evidence>
<dbReference type="PANTHER" id="PTHR10606:SF44">
    <property type="entry name" value="6-PHOSPHOFRUCTO 2-KINASE_FRUCTOSE 2,6-BISPHOSPHATASE LONG FORM"/>
    <property type="match status" value="1"/>
</dbReference>
<keyword evidence="6" id="KW-0378">Hydrolase</keyword>
<dbReference type="GO" id="GO:0004331">
    <property type="term" value="F:fructose-2,6-bisphosphate 2-phosphatase activity"/>
    <property type="evidence" value="ECO:0007669"/>
    <property type="project" value="TreeGrafter"/>
</dbReference>
<feature type="binding site" evidence="10">
    <location>
        <begin position="269"/>
        <end position="276"/>
    </location>
    <ligand>
        <name>substrate</name>
    </ligand>
</feature>
<dbReference type="Gene3D" id="3.40.50.300">
    <property type="entry name" value="P-loop containing nucleotide triphosphate hydrolases"/>
    <property type="match status" value="1"/>
</dbReference>
<dbReference type="SUPFAM" id="SSF52540">
    <property type="entry name" value="P-loop containing nucleoside triphosphate hydrolases"/>
    <property type="match status" value="1"/>
</dbReference>
<keyword evidence="8" id="KW-0511">Multifunctional enzyme</keyword>
<evidence type="ECO:0000256" key="4">
    <source>
        <dbReference type="ARBA" id="ARBA00022741"/>
    </source>
</evidence>
<evidence type="ECO:0000256" key="2">
    <source>
        <dbReference type="ARBA" id="ARBA00022553"/>
    </source>
</evidence>
<dbReference type="GO" id="GO:0006003">
    <property type="term" value="P:fructose 2,6-bisphosphate metabolic process"/>
    <property type="evidence" value="ECO:0007669"/>
    <property type="project" value="InterPro"/>
</dbReference>
<organism evidence="13">
    <name type="scientific">Hemiscolopendra marginata</name>
    <dbReference type="NCBI Taxonomy" id="943146"/>
    <lineage>
        <taxon>Eukaryota</taxon>
        <taxon>Metazoa</taxon>
        <taxon>Ecdysozoa</taxon>
        <taxon>Arthropoda</taxon>
        <taxon>Myriapoda</taxon>
        <taxon>Chilopoda</taxon>
        <taxon>Pleurostigmophora</taxon>
        <taxon>Scolopendromorpha</taxon>
        <taxon>Scolopendridae</taxon>
        <taxon>Hemiscolopendra</taxon>
    </lineage>
</organism>
<dbReference type="PRINTS" id="PR00991">
    <property type="entry name" value="6PFRUCTKNASE"/>
</dbReference>
<feature type="active site" description="Tele-phosphohistidine intermediate" evidence="9">
    <location>
        <position position="270"/>
    </location>
</feature>
<feature type="domain" description="6-phosphofructo-2-kinase" evidence="12">
    <location>
        <begin position="50"/>
        <end position="262"/>
    </location>
</feature>
<dbReference type="Pfam" id="PF00300">
    <property type="entry name" value="His_Phos_1"/>
    <property type="match status" value="1"/>
</dbReference>
<evidence type="ECO:0000256" key="1">
    <source>
        <dbReference type="ARBA" id="ARBA00008408"/>
    </source>
</evidence>
<evidence type="ECO:0000259" key="12">
    <source>
        <dbReference type="Pfam" id="PF01591"/>
    </source>
</evidence>
<evidence type="ECO:0000256" key="5">
    <source>
        <dbReference type="ARBA" id="ARBA00022777"/>
    </source>
</evidence>
<proteinExistence type="inferred from homology"/>
<dbReference type="InterPro" id="IPR027417">
    <property type="entry name" value="P-loop_NTPase"/>
</dbReference>
<dbReference type="SMART" id="SM00855">
    <property type="entry name" value="PGAM"/>
    <property type="match status" value="1"/>
</dbReference>
<dbReference type="GO" id="GO:0003873">
    <property type="term" value="F:6-phosphofructo-2-kinase activity"/>
    <property type="evidence" value="ECO:0007669"/>
    <property type="project" value="InterPro"/>
</dbReference>
<evidence type="ECO:0000256" key="9">
    <source>
        <dbReference type="PIRSR" id="PIRSR613078-1"/>
    </source>
</evidence>
<evidence type="ECO:0000256" key="3">
    <source>
        <dbReference type="ARBA" id="ARBA00022679"/>
    </source>
</evidence>
<accession>A0A646QCV5</accession>
<dbReference type="PANTHER" id="PTHR10606">
    <property type="entry name" value="6-PHOSPHOFRUCTO-2-KINASE/FRUCTOSE-2,6-BISPHOSPHATASE"/>
    <property type="match status" value="1"/>
</dbReference>
<keyword evidence="4" id="KW-0547">Nucleotide-binding</keyword>
<dbReference type="GO" id="GO:0005829">
    <property type="term" value="C:cytosol"/>
    <property type="evidence" value="ECO:0007669"/>
    <property type="project" value="TreeGrafter"/>
</dbReference>
<keyword evidence="3" id="KW-0808">Transferase</keyword>
<evidence type="ECO:0000256" key="6">
    <source>
        <dbReference type="ARBA" id="ARBA00022801"/>
    </source>
</evidence>